<reference evidence="1" key="1">
    <citation type="journal article" date="2022" name="Cell">
        <title>Design, construction, and in vivo augmentation of a complex gut microbiome.</title>
        <authorList>
            <person name="Cheng A.G."/>
            <person name="Ho P.Y."/>
            <person name="Aranda-Diaz A."/>
            <person name="Jain S."/>
            <person name="Yu F.B."/>
            <person name="Meng X."/>
            <person name="Wang M."/>
            <person name="Iakiviak M."/>
            <person name="Nagashima K."/>
            <person name="Zhao A."/>
            <person name="Murugkar P."/>
            <person name="Patil A."/>
            <person name="Atabakhsh K."/>
            <person name="Weakley A."/>
            <person name="Yan J."/>
            <person name="Brumbaugh A.R."/>
            <person name="Higginbottom S."/>
            <person name="Dimas A."/>
            <person name="Shiver A.L."/>
            <person name="Deutschbauer A."/>
            <person name="Neff N."/>
            <person name="Sonnenburg J.L."/>
            <person name="Huang K.C."/>
            <person name="Fischbach M.A."/>
        </authorList>
    </citation>
    <scope>NUCLEOTIDE SEQUENCE</scope>
    <source>
        <strain evidence="1">DSM 19829</strain>
    </source>
</reference>
<evidence type="ECO:0000313" key="1">
    <source>
        <dbReference type="EMBL" id="UWP60963.1"/>
    </source>
</evidence>
<sequence length="126" mass="14743">MEKIYLEDKSRFADLINAFYFGGREVIRPEDVNEMTGEVRSLGKHDGNIKTSYKSRDILQKVACGMRFIVVGVEEQSEVHYAMPVRVMEYDTAEYSRQLRKIGKEHREKKTCRVRSICLDFQKMIA</sequence>
<keyword evidence="2" id="KW-1185">Reference proteome</keyword>
<evidence type="ECO:0000313" key="2">
    <source>
        <dbReference type="Proteomes" id="UP001060164"/>
    </source>
</evidence>
<protein>
    <submittedName>
        <fullName evidence="1">Uncharacterized protein</fullName>
    </submittedName>
</protein>
<gene>
    <name evidence="1" type="ORF">NQ502_08025</name>
</gene>
<dbReference type="Proteomes" id="UP001060164">
    <property type="component" value="Chromosome"/>
</dbReference>
<name>A0ABY5VNN5_9FIRM</name>
<organism evidence="1 2">
    <name type="scientific">Ruminococcus gauvreauii</name>
    <dbReference type="NCBI Taxonomy" id="438033"/>
    <lineage>
        <taxon>Bacteria</taxon>
        <taxon>Bacillati</taxon>
        <taxon>Bacillota</taxon>
        <taxon>Clostridia</taxon>
        <taxon>Eubacteriales</taxon>
        <taxon>Oscillospiraceae</taxon>
        <taxon>Ruminococcus</taxon>
    </lineage>
</organism>
<dbReference type="EMBL" id="CP102290">
    <property type="protein sequence ID" value="UWP60963.1"/>
    <property type="molecule type" value="Genomic_DNA"/>
</dbReference>
<proteinExistence type="predicted"/>
<accession>A0ABY5VNN5</accession>
<dbReference type="RefSeq" id="WP_148511977.1">
    <property type="nucleotide sequence ID" value="NZ_CABLBR010000041.1"/>
</dbReference>